<evidence type="ECO:0000313" key="13">
    <source>
        <dbReference type="Proteomes" id="UP000283087"/>
    </source>
</evidence>
<feature type="transmembrane region" description="Helical" evidence="9">
    <location>
        <begin position="338"/>
        <end position="355"/>
    </location>
</feature>
<evidence type="ECO:0000256" key="4">
    <source>
        <dbReference type="ARBA" id="ARBA00022692"/>
    </source>
</evidence>
<dbReference type="SUPFAM" id="SSF49785">
    <property type="entry name" value="Galactose-binding domain-like"/>
    <property type="match status" value="1"/>
</dbReference>
<dbReference type="OrthoDB" id="9797605at2"/>
<dbReference type="Gene3D" id="2.60.120.260">
    <property type="entry name" value="Galactose-binding domain-like"/>
    <property type="match status" value="1"/>
</dbReference>
<organism evidence="12 13">
    <name type="scientific">Amphritea opalescens</name>
    <dbReference type="NCBI Taxonomy" id="2490544"/>
    <lineage>
        <taxon>Bacteria</taxon>
        <taxon>Pseudomonadati</taxon>
        <taxon>Pseudomonadota</taxon>
        <taxon>Gammaproteobacteria</taxon>
        <taxon>Oceanospirillales</taxon>
        <taxon>Oceanospirillaceae</taxon>
        <taxon>Amphritea</taxon>
    </lineage>
</organism>
<evidence type="ECO:0000256" key="7">
    <source>
        <dbReference type="ARBA" id="ARBA00023012"/>
    </source>
</evidence>
<reference evidence="12 13" key="1">
    <citation type="submission" date="2018-11" db="EMBL/GenBank/DDBJ databases">
        <title>The draft genome sequence of Amphritea opalescens ANRC-JH13T.</title>
        <authorList>
            <person name="Fang Z."/>
            <person name="Zhang Y."/>
            <person name="Han X."/>
        </authorList>
    </citation>
    <scope>NUCLEOTIDE SEQUENCE [LARGE SCALE GENOMIC DNA]</scope>
    <source>
        <strain evidence="12 13">ANRC-JH13</strain>
    </source>
</reference>
<dbReference type="InterPro" id="IPR036890">
    <property type="entry name" value="HATPase_C_sf"/>
</dbReference>
<evidence type="ECO:0000259" key="11">
    <source>
        <dbReference type="PROSITE" id="PS50109"/>
    </source>
</evidence>
<dbReference type="InterPro" id="IPR005467">
    <property type="entry name" value="His_kinase_dom"/>
</dbReference>
<keyword evidence="5 12" id="KW-0418">Kinase</keyword>
<evidence type="ECO:0000256" key="1">
    <source>
        <dbReference type="ARBA" id="ARBA00004651"/>
    </source>
</evidence>
<dbReference type="SUPFAM" id="SSF55874">
    <property type="entry name" value="ATPase domain of HSP90 chaperone/DNA topoisomerase II/histidine kinase"/>
    <property type="match status" value="1"/>
</dbReference>
<dbReference type="InterPro" id="IPR050482">
    <property type="entry name" value="Sensor_HK_TwoCompSys"/>
</dbReference>
<dbReference type="PANTHER" id="PTHR24421:SF37">
    <property type="entry name" value="SENSOR HISTIDINE KINASE NARS"/>
    <property type="match status" value="1"/>
</dbReference>
<evidence type="ECO:0000256" key="2">
    <source>
        <dbReference type="ARBA" id="ARBA00022475"/>
    </source>
</evidence>
<feature type="transmembrane region" description="Helical" evidence="9">
    <location>
        <begin position="191"/>
        <end position="213"/>
    </location>
</feature>
<dbReference type="Proteomes" id="UP000283087">
    <property type="component" value="Unassembled WGS sequence"/>
</dbReference>
<keyword evidence="3" id="KW-0808">Transferase</keyword>
<dbReference type="AlphaFoldDB" id="A0A430KQ29"/>
<dbReference type="GO" id="GO:0005886">
    <property type="term" value="C:plasma membrane"/>
    <property type="evidence" value="ECO:0007669"/>
    <property type="project" value="UniProtKB-SubCell"/>
</dbReference>
<keyword evidence="7" id="KW-0902">Two-component regulatory system</keyword>
<evidence type="ECO:0000313" key="12">
    <source>
        <dbReference type="EMBL" id="RTE65601.1"/>
    </source>
</evidence>
<dbReference type="InterPro" id="IPR011712">
    <property type="entry name" value="Sig_transdc_His_kin_sub3_dim/P"/>
</dbReference>
<keyword evidence="8 9" id="KW-0472">Membrane</keyword>
<dbReference type="RefSeq" id="WP_126158854.1">
    <property type="nucleotide sequence ID" value="NZ_RQXW01000009.1"/>
</dbReference>
<dbReference type="SMART" id="SM00387">
    <property type="entry name" value="HATPase_c"/>
    <property type="match status" value="1"/>
</dbReference>
<dbReference type="PROSITE" id="PS50109">
    <property type="entry name" value="HIS_KIN"/>
    <property type="match status" value="1"/>
</dbReference>
<evidence type="ECO:0000256" key="8">
    <source>
        <dbReference type="ARBA" id="ARBA00023136"/>
    </source>
</evidence>
<feature type="transmembrane region" description="Helical" evidence="9">
    <location>
        <begin position="283"/>
        <end position="300"/>
    </location>
</feature>
<keyword evidence="10" id="KW-0732">Signal</keyword>
<sequence>MIIRYLKAVVLLTFIIANGLAMAGDVQIKNNWLFQHGDLSNWSQPLYDDSAWQTVEVPRLLFQGHNTPVKGWYRVHFDFKAPEQQGLALFIETIRHADETWLNGTRIGGLGETYDAWDFLHTNPQSLPRLYKIPAQLLNEKNNVLAIKTNVGFGEAWGAMFPGGAGITKGKVLIGDYDELLEKVHNTKLNIITLDTVFAVLGIIEFVIIIVLLKTALGPVPEFKWLLACSFFLLLGAAAHDINYIYSIKFISANLAMVTAMLVLPYTTAMYFWSQYRDIPGKVITVLSAIWAFNVVMLLLPSISFELKNICWYVWNLQAVTFFFYAIYAAFKGLIYKRVGAYAQFFGIIIYVFSIRSQWLPDDFFGHRNIQFGSIIYRYALLFAYFQQLTHIRMDFKKLSIRIVGITDSVRHSIARELHDGIGQHLASAKLQTSLALSSDEKDQHLGYVKSELEQAVQGLRRLINGLHPVVIDQTPIHQALTSECKNIEKIYGITTSLNCAEMTMDKGTEIHVFRMFQECVSNAIKHGLATSVEIQLSTKKGYVCLSIRDNGIGFNIKDKGEYRDDGGYGFVSLQERITLLSGHLDMTSETGKGCHIQIKFPLSPAT</sequence>
<dbReference type="GO" id="GO:0000155">
    <property type="term" value="F:phosphorelay sensor kinase activity"/>
    <property type="evidence" value="ECO:0007669"/>
    <property type="project" value="InterPro"/>
</dbReference>
<feature type="transmembrane region" description="Helical" evidence="9">
    <location>
        <begin position="225"/>
        <end position="245"/>
    </location>
</feature>
<feature type="transmembrane region" description="Helical" evidence="9">
    <location>
        <begin position="375"/>
        <end position="392"/>
    </location>
</feature>
<comment type="caution">
    <text evidence="12">The sequence shown here is derived from an EMBL/GenBank/DDBJ whole genome shotgun (WGS) entry which is preliminary data.</text>
</comment>
<dbReference type="InterPro" id="IPR003594">
    <property type="entry name" value="HATPase_dom"/>
</dbReference>
<feature type="chain" id="PRO_5019398589" evidence="10">
    <location>
        <begin position="24"/>
        <end position="607"/>
    </location>
</feature>
<dbReference type="Gene3D" id="1.20.5.1930">
    <property type="match status" value="1"/>
</dbReference>
<keyword evidence="2" id="KW-1003">Cell membrane</keyword>
<proteinExistence type="predicted"/>
<dbReference type="EMBL" id="RQXW01000009">
    <property type="protein sequence ID" value="RTE65601.1"/>
    <property type="molecule type" value="Genomic_DNA"/>
</dbReference>
<feature type="transmembrane region" description="Helical" evidence="9">
    <location>
        <begin position="312"/>
        <end position="331"/>
    </location>
</feature>
<accession>A0A430KQ29</accession>
<feature type="transmembrane region" description="Helical" evidence="9">
    <location>
        <begin position="251"/>
        <end position="271"/>
    </location>
</feature>
<dbReference type="GO" id="GO:0046983">
    <property type="term" value="F:protein dimerization activity"/>
    <property type="evidence" value="ECO:0007669"/>
    <property type="project" value="InterPro"/>
</dbReference>
<dbReference type="PANTHER" id="PTHR24421">
    <property type="entry name" value="NITRATE/NITRITE SENSOR PROTEIN NARX-RELATED"/>
    <property type="match status" value="1"/>
</dbReference>
<comment type="subcellular location">
    <subcellularLocation>
        <location evidence="1">Cell membrane</location>
        <topology evidence="1">Multi-pass membrane protein</topology>
    </subcellularLocation>
</comment>
<evidence type="ECO:0000256" key="6">
    <source>
        <dbReference type="ARBA" id="ARBA00022989"/>
    </source>
</evidence>
<dbReference type="CDD" id="cd16917">
    <property type="entry name" value="HATPase_UhpB-NarQ-NarX-like"/>
    <property type="match status" value="1"/>
</dbReference>
<keyword evidence="4 9" id="KW-0812">Transmembrane</keyword>
<evidence type="ECO:0000256" key="9">
    <source>
        <dbReference type="SAM" id="Phobius"/>
    </source>
</evidence>
<dbReference type="Gene3D" id="3.30.565.10">
    <property type="entry name" value="Histidine kinase-like ATPase, C-terminal domain"/>
    <property type="match status" value="1"/>
</dbReference>
<dbReference type="InterPro" id="IPR008979">
    <property type="entry name" value="Galactose-bd-like_sf"/>
</dbReference>
<keyword evidence="6 9" id="KW-1133">Transmembrane helix</keyword>
<evidence type="ECO:0000256" key="10">
    <source>
        <dbReference type="SAM" id="SignalP"/>
    </source>
</evidence>
<feature type="signal peptide" evidence="10">
    <location>
        <begin position="1"/>
        <end position="23"/>
    </location>
</feature>
<evidence type="ECO:0000256" key="5">
    <source>
        <dbReference type="ARBA" id="ARBA00022777"/>
    </source>
</evidence>
<dbReference type="Pfam" id="PF02518">
    <property type="entry name" value="HATPase_c"/>
    <property type="match status" value="1"/>
</dbReference>
<name>A0A430KQ29_9GAMM</name>
<feature type="domain" description="Histidine kinase" evidence="11">
    <location>
        <begin position="413"/>
        <end position="605"/>
    </location>
</feature>
<dbReference type="Pfam" id="PF07730">
    <property type="entry name" value="HisKA_3"/>
    <property type="match status" value="1"/>
</dbReference>
<evidence type="ECO:0000256" key="3">
    <source>
        <dbReference type="ARBA" id="ARBA00022679"/>
    </source>
</evidence>
<gene>
    <name evidence="12" type="ORF">EH243_11720</name>
</gene>
<protein>
    <submittedName>
        <fullName evidence="12">Sensor histidine kinase</fullName>
    </submittedName>
</protein>
<keyword evidence="13" id="KW-1185">Reference proteome</keyword>